<name>A0AA37F970_9ARCH</name>
<evidence type="ECO:0000256" key="6">
    <source>
        <dbReference type="ARBA" id="ARBA00023274"/>
    </source>
</evidence>
<evidence type="ECO:0000259" key="10">
    <source>
        <dbReference type="Pfam" id="PF00177"/>
    </source>
</evidence>
<dbReference type="NCBIfam" id="NF003106">
    <property type="entry name" value="PRK04027.1"/>
    <property type="match status" value="1"/>
</dbReference>
<evidence type="ECO:0000256" key="2">
    <source>
        <dbReference type="ARBA" id="ARBA00011458"/>
    </source>
</evidence>
<evidence type="ECO:0000256" key="7">
    <source>
        <dbReference type="HAMAP-Rule" id="MF_00480"/>
    </source>
</evidence>
<dbReference type="AlphaFoldDB" id="A0AA37F970"/>
<comment type="similarity">
    <text evidence="1 7 8">Belongs to the universal ribosomal protein uS7 family.</text>
</comment>
<dbReference type="RefSeq" id="WP_188680358.1">
    <property type="nucleotide sequence ID" value="NZ_BMNY01000001.1"/>
</dbReference>
<evidence type="ECO:0000256" key="4">
    <source>
        <dbReference type="ARBA" id="ARBA00022884"/>
    </source>
</evidence>
<comment type="function">
    <text evidence="7 9">One of the primary rRNA binding proteins, it binds directly to 16S rRNA where it nucleates assembly of the head domain of the 30S subunit. Is located at the subunit interface close to the decoding center.</text>
</comment>
<dbReference type="InterPro" id="IPR000235">
    <property type="entry name" value="Ribosomal_uS7"/>
</dbReference>
<dbReference type="GO" id="GO:0003735">
    <property type="term" value="F:structural constituent of ribosome"/>
    <property type="evidence" value="ECO:0007669"/>
    <property type="project" value="UniProtKB-UniRule"/>
</dbReference>
<dbReference type="GO" id="GO:0015935">
    <property type="term" value="C:small ribosomal subunit"/>
    <property type="evidence" value="ECO:0007669"/>
    <property type="project" value="UniProtKB-UniRule"/>
</dbReference>
<evidence type="ECO:0000313" key="12">
    <source>
        <dbReference type="Proteomes" id="UP000632195"/>
    </source>
</evidence>
<reference evidence="11" key="2">
    <citation type="submission" date="2022-09" db="EMBL/GenBank/DDBJ databases">
        <authorList>
            <person name="Sun Q."/>
            <person name="Ohkuma M."/>
        </authorList>
    </citation>
    <scope>NUCLEOTIDE SEQUENCE</scope>
    <source>
        <strain evidence="11">JCM 13583</strain>
    </source>
</reference>
<evidence type="ECO:0000313" key="11">
    <source>
        <dbReference type="EMBL" id="GGM71532.1"/>
    </source>
</evidence>
<dbReference type="PROSITE" id="PS00052">
    <property type="entry name" value="RIBOSOMAL_S7"/>
    <property type="match status" value="1"/>
</dbReference>
<dbReference type="PANTHER" id="PTHR11205">
    <property type="entry name" value="RIBOSOMAL PROTEIN S7"/>
    <property type="match status" value="1"/>
</dbReference>
<dbReference type="InterPro" id="IPR023798">
    <property type="entry name" value="Ribosomal_uS7_dom"/>
</dbReference>
<accession>A0AA37F970</accession>
<dbReference type="Proteomes" id="UP000632195">
    <property type="component" value="Unassembled WGS sequence"/>
</dbReference>
<proteinExistence type="inferred from homology"/>
<keyword evidence="12" id="KW-1185">Reference proteome</keyword>
<reference evidence="11" key="1">
    <citation type="journal article" date="2014" name="Int. J. Syst. Evol. Microbiol.">
        <title>Complete genome sequence of Corynebacterium casei LMG S-19264T (=DSM 44701T), isolated from a smear-ripened cheese.</title>
        <authorList>
            <consortium name="US DOE Joint Genome Institute (JGI-PGF)"/>
            <person name="Walter F."/>
            <person name="Albersmeier A."/>
            <person name="Kalinowski J."/>
            <person name="Ruckert C."/>
        </authorList>
    </citation>
    <scope>NUCLEOTIDE SEQUENCE</scope>
    <source>
        <strain evidence="11">JCM 13583</strain>
    </source>
</reference>
<dbReference type="SUPFAM" id="SSF47973">
    <property type="entry name" value="Ribosomal protein S7"/>
    <property type="match status" value="1"/>
</dbReference>
<sequence length="187" mass="20794">MEQKLFNQYTVTDVQVHDPGLVKYINLTSNLNLHTGGRYSSYSAGKRNINTVERLLNKLMRTGKWTGKKYSAYRVLHEAFQIIESRTKQNPVQVLVNAIENAAPREEVTRLKYGGIAVPKAVDVSPSRRLDVALRNIAIGATSASFKSKKPIAQCLADEIMAAARNDTSSFAISRKEEVERIAASAR</sequence>
<evidence type="ECO:0000256" key="3">
    <source>
        <dbReference type="ARBA" id="ARBA00022730"/>
    </source>
</evidence>
<evidence type="ECO:0000256" key="1">
    <source>
        <dbReference type="ARBA" id="ARBA00007151"/>
    </source>
</evidence>
<keyword evidence="5 7" id="KW-0689">Ribosomal protein</keyword>
<dbReference type="GO" id="GO:0019843">
    <property type="term" value="F:rRNA binding"/>
    <property type="evidence" value="ECO:0007669"/>
    <property type="project" value="UniProtKB-UniRule"/>
</dbReference>
<evidence type="ECO:0000256" key="8">
    <source>
        <dbReference type="RuleBase" id="RU003619"/>
    </source>
</evidence>
<keyword evidence="6 7" id="KW-0687">Ribonucleoprotein</keyword>
<dbReference type="InterPro" id="IPR005716">
    <property type="entry name" value="Ribosomal_uS7_euk/arc"/>
</dbReference>
<organism evidence="11 12">
    <name type="scientific">Thermogymnomonas acidicola</name>
    <dbReference type="NCBI Taxonomy" id="399579"/>
    <lineage>
        <taxon>Archaea</taxon>
        <taxon>Methanobacteriati</taxon>
        <taxon>Thermoplasmatota</taxon>
        <taxon>Thermoplasmata</taxon>
        <taxon>Thermoplasmatales</taxon>
        <taxon>Thermogymnomonas</taxon>
    </lineage>
</organism>
<comment type="caution">
    <text evidence="11">The sequence shown here is derived from an EMBL/GenBank/DDBJ whole genome shotgun (WGS) entry which is preliminary data.</text>
</comment>
<feature type="domain" description="Small ribosomal subunit protein uS7" evidence="10">
    <location>
        <begin position="38"/>
        <end position="187"/>
    </location>
</feature>
<keyword evidence="3 7" id="KW-0699">rRNA-binding</keyword>
<dbReference type="Pfam" id="PF00177">
    <property type="entry name" value="Ribosomal_S7"/>
    <property type="match status" value="1"/>
</dbReference>
<dbReference type="InterPro" id="IPR026018">
    <property type="entry name" value="Ribosomal_uS7_arc"/>
</dbReference>
<dbReference type="InterPro" id="IPR020606">
    <property type="entry name" value="Ribosomal_uS7_CS"/>
</dbReference>
<dbReference type="PIRSF" id="PIRSF002122">
    <property type="entry name" value="RPS7p_RPS7a_RPS5e_RPS7o"/>
    <property type="match status" value="1"/>
</dbReference>
<dbReference type="EMBL" id="BMNY01000001">
    <property type="protein sequence ID" value="GGM71532.1"/>
    <property type="molecule type" value="Genomic_DNA"/>
</dbReference>
<evidence type="ECO:0000256" key="9">
    <source>
        <dbReference type="RuleBase" id="RU003621"/>
    </source>
</evidence>
<dbReference type="NCBIfam" id="TIGR01028">
    <property type="entry name" value="uS7_euk_arch"/>
    <property type="match status" value="1"/>
</dbReference>
<dbReference type="Gene3D" id="1.10.455.10">
    <property type="entry name" value="Ribosomal protein S7 domain"/>
    <property type="match status" value="1"/>
</dbReference>
<dbReference type="CDD" id="cd14867">
    <property type="entry name" value="uS7_Eukaryote"/>
    <property type="match status" value="1"/>
</dbReference>
<keyword evidence="4 7" id="KW-0694">RNA-binding</keyword>
<dbReference type="HAMAP" id="MF_00480_A">
    <property type="entry name" value="Ribosomal_uS7_A"/>
    <property type="match status" value="1"/>
</dbReference>
<comment type="subunit">
    <text evidence="2 7 9">Part of the 30S ribosomal subunit.</text>
</comment>
<protein>
    <recommendedName>
        <fullName evidence="7">Small ribosomal subunit protein uS7</fullName>
    </recommendedName>
</protein>
<gene>
    <name evidence="7" type="primary">rps7</name>
    <name evidence="11" type="ORF">GCM10007108_07040</name>
</gene>
<dbReference type="GO" id="GO:0006412">
    <property type="term" value="P:translation"/>
    <property type="evidence" value="ECO:0007669"/>
    <property type="project" value="UniProtKB-UniRule"/>
</dbReference>
<evidence type="ECO:0000256" key="5">
    <source>
        <dbReference type="ARBA" id="ARBA00022980"/>
    </source>
</evidence>
<dbReference type="InterPro" id="IPR036823">
    <property type="entry name" value="Ribosomal_uS7_dom_sf"/>
</dbReference>